<comment type="similarity">
    <text evidence="2">Belongs to the BBOF1 family.</text>
</comment>
<feature type="domain" description="DUF4515" evidence="12">
    <location>
        <begin position="81"/>
        <end position="269"/>
    </location>
</feature>
<dbReference type="EMBL" id="JAZGQO010000021">
    <property type="protein sequence ID" value="KAK6165338.1"/>
    <property type="molecule type" value="Genomic_DNA"/>
</dbReference>
<keyword evidence="8" id="KW-0966">Cell projection</keyword>
<dbReference type="PANTHER" id="PTHR14845:SF5">
    <property type="entry name" value="BASAL BODY-ORIENTATION FACTOR 1"/>
    <property type="match status" value="1"/>
</dbReference>
<feature type="compositionally biased region" description="Basic residues" evidence="11">
    <location>
        <begin position="1"/>
        <end position="23"/>
    </location>
</feature>
<dbReference type="InterPro" id="IPR032777">
    <property type="entry name" value="DUF4515"/>
</dbReference>
<dbReference type="Pfam" id="PF14988">
    <property type="entry name" value="DUF4515"/>
    <property type="match status" value="1"/>
</dbReference>
<feature type="coiled-coil region" evidence="10">
    <location>
        <begin position="243"/>
        <end position="323"/>
    </location>
</feature>
<dbReference type="PANTHER" id="PTHR14845">
    <property type="entry name" value="COILED-COIL DOMAIN-CONTAINING 166"/>
    <property type="match status" value="1"/>
</dbReference>
<evidence type="ECO:0000256" key="3">
    <source>
        <dbReference type="ARBA" id="ARBA00015392"/>
    </source>
</evidence>
<keyword evidence="6" id="KW-0969">Cilium</keyword>
<evidence type="ECO:0000313" key="13">
    <source>
        <dbReference type="EMBL" id="KAK6165338.1"/>
    </source>
</evidence>
<gene>
    <name evidence="13" type="ORF">SNE40_022284</name>
</gene>
<evidence type="ECO:0000256" key="6">
    <source>
        <dbReference type="ARBA" id="ARBA00023069"/>
    </source>
</evidence>
<evidence type="ECO:0000256" key="9">
    <source>
        <dbReference type="ARBA" id="ARBA00031573"/>
    </source>
</evidence>
<feature type="coiled-coil region" evidence="10">
    <location>
        <begin position="31"/>
        <end position="209"/>
    </location>
</feature>
<keyword evidence="5 10" id="KW-0175">Coiled coil</keyword>
<keyword evidence="7" id="KW-0206">Cytoskeleton</keyword>
<feature type="region of interest" description="Disordered" evidence="11">
    <location>
        <begin position="1"/>
        <end position="29"/>
    </location>
</feature>
<name>A0AAN8G0A7_PATCE</name>
<keyword evidence="4" id="KW-0963">Cytoplasm</keyword>
<evidence type="ECO:0000256" key="1">
    <source>
        <dbReference type="ARBA" id="ARBA00004120"/>
    </source>
</evidence>
<proteinExistence type="inferred from homology"/>
<evidence type="ECO:0000259" key="12">
    <source>
        <dbReference type="Pfam" id="PF14988"/>
    </source>
</evidence>
<reference evidence="13 14" key="1">
    <citation type="submission" date="2024-01" db="EMBL/GenBank/DDBJ databases">
        <title>The genome of the rayed Mediterranean limpet Patella caerulea (Linnaeus, 1758).</title>
        <authorList>
            <person name="Anh-Thu Weber A."/>
            <person name="Halstead-Nussloch G."/>
        </authorList>
    </citation>
    <scope>NUCLEOTIDE SEQUENCE [LARGE SCALE GENOMIC DNA]</scope>
    <source>
        <strain evidence="13">AATW-2023a</strain>
        <tissue evidence="13">Whole specimen</tissue>
    </source>
</reference>
<evidence type="ECO:0000256" key="4">
    <source>
        <dbReference type="ARBA" id="ARBA00022490"/>
    </source>
</evidence>
<sequence>MPKKGKKGKKGGKKGKKGGKKSKKQESVMAIAAANSKVWEARLEIAEASRNEYRVNAHRLVQENDALSTQMVQTEKDTIDVITYLRQQEQEKDVALENEKQQNRELKKQHRQEKEILVDDFTKQISELEDRLGEKMREIDLIQGELKTVKEFRRKRAQMQKDLDDIKEAMHNANRTHKENVVRMEQKFFEEKMRLQQEANKKIAELAEKAHSEAISNLDETTKNVYKENVRLSEALNFHMKESDLLKKERAELLTENEQLKGEKEINDIMVQDKIVQSKHQKEKLKEYEEKIETLEKSLSHVVREFESEKSRLQNDLETQTAAAKIELTKLQRVLEMKSREMSRVKKLAKTILDQRTQLERFFLESLEEVKIEIAANQTQYRRDAQAAYQHKMFNAVSGKGDYPKVRTFTKCGSSTNSVFKDLEAAQLLHDVSNKVDISELTWEQRERVLRYLFAKMNFSSNLQISKVSSAPILREGRPLSITQGDEGVPDDTTFLTQVQVEIPHELNKHPVIPGIGQTASNTALETQ</sequence>
<organism evidence="13 14">
    <name type="scientific">Patella caerulea</name>
    <name type="common">Rayed Mediterranean limpet</name>
    <dbReference type="NCBI Taxonomy" id="87958"/>
    <lineage>
        <taxon>Eukaryota</taxon>
        <taxon>Metazoa</taxon>
        <taxon>Spiralia</taxon>
        <taxon>Lophotrochozoa</taxon>
        <taxon>Mollusca</taxon>
        <taxon>Gastropoda</taxon>
        <taxon>Patellogastropoda</taxon>
        <taxon>Patelloidea</taxon>
        <taxon>Patellidae</taxon>
        <taxon>Patella</taxon>
    </lineage>
</organism>
<evidence type="ECO:0000256" key="2">
    <source>
        <dbReference type="ARBA" id="ARBA00007508"/>
    </source>
</evidence>
<dbReference type="Proteomes" id="UP001347796">
    <property type="component" value="Unassembled WGS sequence"/>
</dbReference>
<comment type="caution">
    <text evidence="13">The sequence shown here is derived from an EMBL/GenBank/DDBJ whole genome shotgun (WGS) entry which is preliminary data.</text>
</comment>
<protein>
    <recommendedName>
        <fullName evidence="3">Basal body-orientation factor 1</fullName>
    </recommendedName>
    <alternativeName>
        <fullName evidence="9">Coiled-coil domain-containing protein 176</fullName>
    </alternativeName>
</protein>
<evidence type="ECO:0000256" key="10">
    <source>
        <dbReference type="SAM" id="Coils"/>
    </source>
</evidence>
<evidence type="ECO:0000256" key="11">
    <source>
        <dbReference type="SAM" id="MobiDB-lite"/>
    </source>
</evidence>
<comment type="subcellular location">
    <subcellularLocation>
        <location evidence="1">Cytoplasm</location>
        <location evidence="1">Cytoskeleton</location>
        <location evidence="1">Cilium basal body</location>
    </subcellularLocation>
</comment>
<dbReference type="AlphaFoldDB" id="A0AAN8G0A7"/>
<evidence type="ECO:0000256" key="7">
    <source>
        <dbReference type="ARBA" id="ARBA00023212"/>
    </source>
</evidence>
<accession>A0AAN8G0A7</accession>
<evidence type="ECO:0000256" key="8">
    <source>
        <dbReference type="ARBA" id="ARBA00023273"/>
    </source>
</evidence>
<keyword evidence="14" id="KW-1185">Reference proteome</keyword>
<evidence type="ECO:0000313" key="14">
    <source>
        <dbReference type="Proteomes" id="UP001347796"/>
    </source>
</evidence>
<evidence type="ECO:0000256" key="5">
    <source>
        <dbReference type="ARBA" id="ARBA00023054"/>
    </source>
</evidence>